<dbReference type="Proteomes" id="UP000253226">
    <property type="component" value="Unassembled WGS sequence"/>
</dbReference>
<evidence type="ECO:0000256" key="6">
    <source>
        <dbReference type="ARBA" id="ARBA00022898"/>
    </source>
</evidence>
<comment type="function">
    <text evidence="2">Decarboxylates L-threonine-O-3-phosphate to yield (R)-1-amino-2-propanol O-2-phosphate, the precursor for the linkage between the nucleotide loop and the corrin ring in cobalamin.</text>
</comment>
<dbReference type="NCBIfam" id="TIGR01140">
    <property type="entry name" value="L_thr_O3P_dcar"/>
    <property type="match status" value="1"/>
</dbReference>
<gene>
    <name evidence="11" type="ORF">TH19_18120</name>
</gene>
<comment type="caution">
    <text evidence="11">The sequence shown here is derived from an EMBL/GenBank/DDBJ whole genome shotgun (WGS) entry which is preliminary data.</text>
</comment>
<reference evidence="11 12" key="1">
    <citation type="submission" date="2014-07" db="EMBL/GenBank/DDBJ databases">
        <title>Draft genome sequence of Thalassospira profundimaris 35.</title>
        <authorList>
            <person name="Lai Q."/>
            <person name="Shao Z."/>
        </authorList>
    </citation>
    <scope>NUCLEOTIDE SEQUENCE [LARGE SCALE GENOMIC DNA]</scope>
    <source>
        <strain evidence="11 12">35</strain>
    </source>
</reference>
<dbReference type="InterPro" id="IPR015421">
    <property type="entry name" value="PyrdxlP-dep_Trfase_major"/>
</dbReference>
<dbReference type="PANTHER" id="PTHR42885">
    <property type="entry name" value="HISTIDINOL-PHOSPHATE AMINOTRANSFERASE-RELATED"/>
    <property type="match status" value="1"/>
</dbReference>
<accession>A0A367W139</accession>
<sequence length="354" mass="38741">MNQPSPASPINHGGAIDAAARKYGIPAHRWLDLSTGINPVAYPVAEIATAHWQRLPLSSELDGLKHAACKYYGVPDTQYLVAAPGTQALIQTIPYWLPDHAELSGIHIMGPTYGEHARCWQRAGHDCELHETAADNRKARARDILATATPGTVVVIVNPNNPDGGILPPDDIAELAALAEQADSWLIVDEAFMDCQPGFSVCPMIYRLPRTLILRSFGKFFGLAGVRLGCLVTAPNLATDLSDRIGPWAIPGPTIEIATRAFSDTSWQTETRQRLAADGNRLDDLIAAKTSLTRSGTTDLFRYYDGTDCAQLADHLARHGILVRLFDHDITKVRFGFPGTTTDWQRIETALDQW</sequence>
<dbReference type="AlphaFoldDB" id="A0A367W139"/>
<dbReference type="SUPFAM" id="SSF53383">
    <property type="entry name" value="PLP-dependent transferases"/>
    <property type="match status" value="1"/>
</dbReference>
<evidence type="ECO:0000256" key="3">
    <source>
        <dbReference type="ARBA" id="ARBA00004953"/>
    </source>
</evidence>
<evidence type="ECO:0000256" key="7">
    <source>
        <dbReference type="ARBA" id="ARBA00023239"/>
    </source>
</evidence>
<evidence type="ECO:0000256" key="2">
    <source>
        <dbReference type="ARBA" id="ARBA00003444"/>
    </source>
</evidence>
<keyword evidence="6" id="KW-0663">Pyridoxal phosphate</keyword>
<feature type="domain" description="Aminotransferase class I/classII large" evidence="10">
    <location>
        <begin position="61"/>
        <end position="325"/>
    </location>
</feature>
<dbReference type="Gene3D" id="3.90.1150.10">
    <property type="entry name" value="Aspartate Aminotransferase, domain 1"/>
    <property type="match status" value="1"/>
</dbReference>
<dbReference type="GO" id="GO:0030170">
    <property type="term" value="F:pyridoxal phosphate binding"/>
    <property type="evidence" value="ECO:0007669"/>
    <property type="project" value="InterPro"/>
</dbReference>
<dbReference type="InterPro" id="IPR015424">
    <property type="entry name" value="PyrdxlP-dep_Trfase"/>
</dbReference>
<dbReference type="EC" id="4.1.1.81" evidence="4"/>
<proteinExistence type="predicted"/>
<dbReference type="InterPro" id="IPR004839">
    <property type="entry name" value="Aminotransferase_I/II_large"/>
</dbReference>
<evidence type="ECO:0000256" key="4">
    <source>
        <dbReference type="ARBA" id="ARBA00012285"/>
    </source>
</evidence>
<comment type="pathway">
    <text evidence="3">Cofactor biosynthesis; adenosylcobalamin biosynthesis.</text>
</comment>
<dbReference type="GO" id="GO:0048472">
    <property type="term" value="F:threonine-phosphate decarboxylase activity"/>
    <property type="evidence" value="ECO:0007669"/>
    <property type="project" value="UniProtKB-EC"/>
</dbReference>
<evidence type="ECO:0000313" key="12">
    <source>
        <dbReference type="Proteomes" id="UP000253226"/>
    </source>
</evidence>
<evidence type="ECO:0000256" key="9">
    <source>
        <dbReference type="ARBA" id="ARBA00048531"/>
    </source>
</evidence>
<dbReference type="GO" id="GO:0009236">
    <property type="term" value="P:cobalamin biosynthetic process"/>
    <property type="evidence" value="ECO:0007669"/>
    <property type="project" value="UniProtKB-UniPathway"/>
</dbReference>
<evidence type="ECO:0000313" key="11">
    <source>
        <dbReference type="EMBL" id="RCK33097.1"/>
    </source>
</evidence>
<dbReference type="EMBL" id="JPWF01000013">
    <property type="protein sequence ID" value="RCK33097.1"/>
    <property type="molecule type" value="Genomic_DNA"/>
</dbReference>
<evidence type="ECO:0000256" key="5">
    <source>
        <dbReference type="ARBA" id="ARBA00022573"/>
    </source>
</evidence>
<dbReference type="Gene3D" id="3.40.640.10">
    <property type="entry name" value="Type I PLP-dependent aspartate aminotransferase-like (Major domain)"/>
    <property type="match status" value="1"/>
</dbReference>
<keyword evidence="5" id="KW-0169">Cobalamin biosynthesis</keyword>
<evidence type="ECO:0000256" key="1">
    <source>
        <dbReference type="ARBA" id="ARBA00001933"/>
    </source>
</evidence>
<evidence type="ECO:0000259" key="10">
    <source>
        <dbReference type="Pfam" id="PF00155"/>
    </source>
</evidence>
<keyword evidence="7" id="KW-0456">Lyase</keyword>
<dbReference type="PANTHER" id="PTHR42885:SF1">
    <property type="entry name" value="THREONINE-PHOSPHATE DECARBOXYLASE"/>
    <property type="match status" value="1"/>
</dbReference>
<dbReference type="UniPathway" id="UPA00148"/>
<organism evidence="11 12">
    <name type="scientific">Thalassospira profundimaris</name>
    <dbReference type="NCBI Taxonomy" id="502049"/>
    <lineage>
        <taxon>Bacteria</taxon>
        <taxon>Pseudomonadati</taxon>
        <taxon>Pseudomonadota</taxon>
        <taxon>Alphaproteobacteria</taxon>
        <taxon>Rhodospirillales</taxon>
        <taxon>Thalassospiraceae</taxon>
        <taxon>Thalassospira</taxon>
    </lineage>
</organism>
<dbReference type="CDD" id="cd00609">
    <property type="entry name" value="AAT_like"/>
    <property type="match status" value="1"/>
</dbReference>
<dbReference type="InterPro" id="IPR015422">
    <property type="entry name" value="PyrdxlP-dep_Trfase_small"/>
</dbReference>
<dbReference type="Pfam" id="PF00155">
    <property type="entry name" value="Aminotran_1_2"/>
    <property type="match status" value="1"/>
</dbReference>
<name>A0A367W139_9PROT</name>
<comment type="cofactor">
    <cofactor evidence="1">
        <name>pyridoxal 5'-phosphate</name>
        <dbReference type="ChEBI" id="CHEBI:597326"/>
    </cofactor>
</comment>
<comment type="catalytic activity">
    <reaction evidence="9">
        <text>O-phospho-L-threonine + H(+) = (R)-1-aminopropan-2-yl phosphate + CO2</text>
        <dbReference type="Rhea" id="RHEA:11492"/>
        <dbReference type="ChEBI" id="CHEBI:15378"/>
        <dbReference type="ChEBI" id="CHEBI:16526"/>
        <dbReference type="ChEBI" id="CHEBI:58563"/>
        <dbReference type="ChEBI" id="CHEBI:58675"/>
        <dbReference type="EC" id="4.1.1.81"/>
    </reaction>
</comment>
<dbReference type="InterPro" id="IPR005860">
    <property type="entry name" value="CobD"/>
</dbReference>
<evidence type="ECO:0000256" key="8">
    <source>
        <dbReference type="ARBA" id="ARBA00029996"/>
    </source>
</evidence>
<protein>
    <recommendedName>
        <fullName evidence="4">threonine-phosphate decarboxylase</fullName>
        <ecNumber evidence="4">4.1.1.81</ecNumber>
    </recommendedName>
    <alternativeName>
        <fullName evidence="8">L-threonine-O-3-phosphate decarboxylase</fullName>
    </alternativeName>
</protein>